<accession>A0A9P7FML1</accession>
<dbReference type="EMBL" id="JABCKI010006349">
    <property type="protein sequence ID" value="KAG5634583.1"/>
    <property type="molecule type" value="Genomic_DNA"/>
</dbReference>
<evidence type="ECO:0000256" key="1">
    <source>
        <dbReference type="SAM" id="Coils"/>
    </source>
</evidence>
<dbReference type="AlphaFoldDB" id="A0A9P7FML1"/>
<proteinExistence type="predicted"/>
<evidence type="ECO:0000313" key="3">
    <source>
        <dbReference type="EMBL" id="KAG5634583.1"/>
    </source>
</evidence>
<dbReference type="OrthoDB" id="3023006at2759"/>
<evidence type="ECO:0000313" key="4">
    <source>
        <dbReference type="Proteomes" id="UP000717328"/>
    </source>
</evidence>
<dbReference type="Pfam" id="PF12937">
    <property type="entry name" value="F-box-like"/>
    <property type="match status" value="1"/>
</dbReference>
<dbReference type="InterPro" id="IPR001810">
    <property type="entry name" value="F-box_dom"/>
</dbReference>
<gene>
    <name evidence="3" type="ORF">H0H81_001478</name>
</gene>
<organism evidence="3 4">
    <name type="scientific">Sphagnurus paluster</name>
    <dbReference type="NCBI Taxonomy" id="117069"/>
    <lineage>
        <taxon>Eukaryota</taxon>
        <taxon>Fungi</taxon>
        <taxon>Dikarya</taxon>
        <taxon>Basidiomycota</taxon>
        <taxon>Agaricomycotina</taxon>
        <taxon>Agaricomycetes</taxon>
        <taxon>Agaricomycetidae</taxon>
        <taxon>Agaricales</taxon>
        <taxon>Tricholomatineae</taxon>
        <taxon>Lyophyllaceae</taxon>
        <taxon>Sphagnurus</taxon>
    </lineage>
</organism>
<keyword evidence="4" id="KW-1185">Reference proteome</keyword>
<dbReference type="Gene3D" id="1.20.1280.50">
    <property type="match status" value="1"/>
</dbReference>
<feature type="coiled-coil region" evidence="1">
    <location>
        <begin position="54"/>
        <end position="88"/>
    </location>
</feature>
<dbReference type="Proteomes" id="UP000717328">
    <property type="component" value="Unassembled WGS sequence"/>
</dbReference>
<name>A0A9P7FML1_9AGAR</name>
<reference evidence="3" key="2">
    <citation type="submission" date="2021-10" db="EMBL/GenBank/DDBJ databases">
        <title>Phylogenomics reveals ancestral predisposition of the termite-cultivated fungus Termitomyces towards a domesticated lifestyle.</title>
        <authorList>
            <person name="Auxier B."/>
            <person name="Grum-Grzhimaylo A."/>
            <person name="Cardenas M.E."/>
            <person name="Lodge J.D."/>
            <person name="Laessoe T."/>
            <person name="Pedersen O."/>
            <person name="Smith M.E."/>
            <person name="Kuyper T.W."/>
            <person name="Franco-Molano E.A."/>
            <person name="Baroni T.J."/>
            <person name="Aanen D.K."/>
        </authorList>
    </citation>
    <scope>NUCLEOTIDE SEQUENCE</scope>
    <source>
        <strain evidence="3">D49</strain>
    </source>
</reference>
<evidence type="ECO:0000259" key="2">
    <source>
        <dbReference type="Pfam" id="PF12937"/>
    </source>
</evidence>
<keyword evidence="1" id="KW-0175">Coiled coil</keyword>
<comment type="caution">
    <text evidence="3">The sequence shown here is derived from an EMBL/GenBank/DDBJ whole genome shotgun (WGS) entry which is preliminary data.</text>
</comment>
<reference evidence="3" key="1">
    <citation type="submission" date="2021-02" db="EMBL/GenBank/DDBJ databases">
        <authorList>
            <person name="Nieuwenhuis M."/>
            <person name="Van De Peppel L.J.J."/>
        </authorList>
    </citation>
    <scope>NUCLEOTIDE SEQUENCE</scope>
    <source>
        <strain evidence="3">D49</strain>
    </source>
</reference>
<sequence>MNFTSHLSQLDLQAENSSNIQNDNLNTLVKSNHHLSFAQEQSISSLLAGCSADLARTEAEMLHVQLDINRLMEQMETLSELKKKIHDDMARYRYLLAPIRLLPPEILIEIFKYAAGRETRGVYPRLNQAPISVSQACSTWRKVSFQCPTLWSNLSLSIGISSKNCYKSKAMAGILGWWYTRAEGHPLSFFFSDFLNSMRSLTNEIAKAIIPFSHRLSHLELHTVHSDDLVPFLSRRDIAMPFLETLTISTHSYSRYSPAVHVFRLAPALRDVTLGLAIHPDILARPSFFEFPWAQLTRLTISDPLTSRAFHHIIIQCHHLVNGYFKIDLELSSDLNIPQESPQPIVLAHLSTFRLQILGIDNANITVVDNALSGLSFMSLETLELCVMDMERQSPLPSTISSLHTPTSNAILITRLVLINACHDDRELSAMLRACNALETFAFQSPTFYAELLFDTLLGPTDGSPAPSLPSLTSFVLVVDYRDLEGLPERLSTLVYTWASNFMRRRPLKLIAVYDLEETDRDTDDAELAFSEMRKLLGPWTKIGDYEAVAESGMTLYTEVVYPPFDVSEELRRFQERSENL</sequence>
<protein>
    <recommendedName>
        <fullName evidence="2">F-box domain-containing protein</fullName>
    </recommendedName>
</protein>
<feature type="domain" description="F-box" evidence="2">
    <location>
        <begin position="100"/>
        <end position="156"/>
    </location>
</feature>